<evidence type="ECO:0000256" key="5">
    <source>
        <dbReference type="ARBA" id="ARBA00022801"/>
    </source>
</evidence>
<keyword evidence="10" id="KW-1185">Reference proteome</keyword>
<keyword evidence="3" id="KW-0645">Protease</keyword>
<proteinExistence type="predicted"/>
<dbReference type="EMBL" id="JAAFGS010000002">
    <property type="protein sequence ID" value="NGZ75311.1"/>
    <property type="molecule type" value="Genomic_DNA"/>
</dbReference>
<accession>A0ABX0F7X3</accession>
<evidence type="ECO:0000256" key="6">
    <source>
        <dbReference type="ARBA" id="ARBA00022989"/>
    </source>
</evidence>
<evidence type="ECO:0008006" key="11">
    <source>
        <dbReference type="Google" id="ProtNLM"/>
    </source>
</evidence>
<keyword evidence="7 8" id="KW-0472">Membrane</keyword>
<dbReference type="RefSeq" id="WP_166273710.1">
    <property type="nucleotide sequence ID" value="NZ_JAAFGS010000002.1"/>
</dbReference>
<feature type="transmembrane region" description="Helical" evidence="8">
    <location>
        <begin position="176"/>
        <end position="195"/>
    </location>
</feature>
<evidence type="ECO:0000256" key="2">
    <source>
        <dbReference type="ARBA" id="ARBA00022654"/>
    </source>
</evidence>
<feature type="transmembrane region" description="Helical" evidence="8">
    <location>
        <begin position="49"/>
        <end position="74"/>
    </location>
</feature>
<sequence>MKTQAMPWPERTALAITDRLTSNRQVERLDYLKCKLGLEMMLINVSKLIVVYALAFLMQVAVPTLLFHLAFLSIRTFAYGVHAKSSLVCTFVSSLFLVGIPFLITDRFILLPLPALLAWGIFNAFFLAKYAPASTAKNAIGSAAKKKQLRRKALASNAIVVLLAAVMPSLEAANLLVIGSSVAVIFVLPLTYRLFDPSSHKE</sequence>
<gene>
    <name evidence="9" type="ORF">GYN08_08260</name>
</gene>
<evidence type="ECO:0000256" key="4">
    <source>
        <dbReference type="ARBA" id="ARBA00022692"/>
    </source>
</evidence>
<evidence type="ECO:0000256" key="1">
    <source>
        <dbReference type="ARBA" id="ARBA00022475"/>
    </source>
</evidence>
<keyword evidence="1" id="KW-1003">Cell membrane</keyword>
<dbReference type="SMART" id="SM00793">
    <property type="entry name" value="AgrB"/>
    <property type="match status" value="1"/>
</dbReference>
<evidence type="ECO:0000256" key="8">
    <source>
        <dbReference type="SAM" id="Phobius"/>
    </source>
</evidence>
<evidence type="ECO:0000256" key="3">
    <source>
        <dbReference type="ARBA" id="ARBA00022670"/>
    </source>
</evidence>
<keyword evidence="5" id="KW-0378">Hydrolase</keyword>
<dbReference type="Pfam" id="PF04647">
    <property type="entry name" value="AgrB"/>
    <property type="match status" value="1"/>
</dbReference>
<keyword evidence="4 8" id="KW-0812">Transmembrane</keyword>
<keyword evidence="6 8" id="KW-1133">Transmembrane helix</keyword>
<evidence type="ECO:0000313" key="10">
    <source>
        <dbReference type="Proteomes" id="UP000800303"/>
    </source>
</evidence>
<name>A0ABX0F7X3_9BACL</name>
<reference evidence="9 10" key="1">
    <citation type="submission" date="2020-01" db="EMBL/GenBank/DDBJ databases">
        <title>Polyphasic characterisation and genomic insights into a novel alkali tolerant bacterium VR-M41.</title>
        <authorList>
            <person name="Vemuluri V.R."/>
        </authorList>
    </citation>
    <scope>NUCLEOTIDE SEQUENCE [LARGE SCALE GENOMIC DNA]</scope>
    <source>
        <strain evidence="9 10">VR-M41</strain>
    </source>
</reference>
<evidence type="ECO:0000256" key="7">
    <source>
        <dbReference type="ARBA" id="ARBA00023136"/>
    </source>
</evidence>
<feature type="transmembrane region" description="Helical" evidence="8">
    <location>
        <begin position="110"/>
        <end position="132"/>
    </location>
</feature>
<evidence type="ECO:0000313" key="9">
    <source>
        <dbReference type="EMBL" id="NGZ75311.1"/>
    </source>
</evidence>
<feature type="transmembrane region" description="Helical" evidence="8">
    <location>
        <begin position="153"/>
        <end position="170"/>
    </location>
</feature>
<protein>
    <recommendedName>
        <fullName evidence="11">AgrB-like protein</fullName>
    </recommendedName>
</protein>
<comment type="caution">
    <text evidence="9">The sequence shown here is derived from an EMBL/GenBank/DDBJ whole genome shotgun (WGS) entry which is preliminary data.</text>
</comment>
<dbReference type="InterPro" id="IPR006741">
    <property type="entry name" value="AgrB"/>
</dbReference>
<dbReference type="Proteomes" id="UP000800303">
    <property type="component" value="Unassembled WGS sequence"/>
</dbReference>
<organism evidence="9 10">
    <name type="scientific">Saccharibacillus alkalitolerans</name>
    <dbReference type="NCBI Taxonomy" id="2705290"/>
    <lineage>
        <taxon>Bacteria</taxon>
        <taxon>Bacillati</taxon>
        <taxon>Bacillota</taxon>
        <taxon>Bacilli</taxon>
        <taxon>Bacillales</taxon>
        <taxon>Paenibacillaceae</taxon>
        <taxon>Saccharibacillus</taxon>
    </lineage>
</organism>
<feature type="transmembrane region" description="Helical" evidence="8">
    <location>
        <begin position="86"/>
        <end position="104"/>
    </location>
</feature>
<keyword evidence="2" id="KW-0673">Quorum sensing</keyword>